<dbReference type="PANTHER" id="PTHR33744:SF1">
    <property type="entry name" value="DNA-BINDING TRANSCRIPTIONAL ACTIVATOR ADER"/>
    <property type="match status" value="1"/>
</dbReference>
<keyword evidence="5" id="KW-1185">Reference proteome</keyword>
<dbReference type="AlphaFoldDB" id="A0A553ZVK1"/>
<feature type="domain" description="CdaR GGDEF-like" evidence="3">
    <location>
        <begin position="167"/>
        <end position="286"/>
    </location>
</feature>
<feature type="domain" description="PucR C-terminal helix-turn-helix" evidence="2">
    <location>
        <begin position="337"/>
        <end position="393"/>
    </location>
</feature>
<proteinExistence type="inferred from homology"/>
<dbReference type="Proteomes" id="UP000318521">
    <property type="component" value="Unassembled WGS sequence"/>
</dbReference>
<dbReference type="Pfam" id="PF13556">
    <property type="entry name" value="HTH_30"/>
    <property type="match status" value="1"/>
</dbReference>
<dbReference type="EMBL" id="VLXZ01000011">
    <property type="protein sequence ID" value="TSB45453.1"/>
    <property type="molecule type" value="Genomic_DNA"/>
</dbReference>
<dbReference type="PANTHER" id="PTHR33744">
    <property type="entry name" value="CARBOHYDRATE DIACID REGULATOR"/>
    <property type="match status" value="1"/>
</dbReference>
<dbReference type="Pfam" id="PF17853">
    <property type="entry name" value="GGDEF_2"/>
    <property type="match status" value="1"/>
</dbReference>
<protein>
    <submittedName>
        <fullName evidence="4">PucR family transcriptional regulator</fullName>
    </submittedName>
</protein>
<gene>
    <name evidence="4" type="ORF">FN960_16080</name>
</gene>
<reference evidence="4 5" key="1">
    <citation type="submission" date="2019-07" db="EMBL/GenBank/DDBJ databases">
        <authorList>
            <person name="Park Y.J."/>
            <person name="Jeong S.E."/>
            <person name="Jung H.S."/>
        </authorList>
    </citation>
    <scope>NUCLEOTIDE SEQUENCE [LARGE SCALE GENOMIC DNA]</scope>
    <source>
        <strain evidence="5">P16(2019)</strain>
    </source>
</reference>
<dbReference type="InterPro" id="IPR025736">
    <property type="entry name" value="PucR_C-HTH_dom"/>
</dbReference>
<evidence type="ECO:0000259" key="2">
    <source>
        <dbReference type="Pfam" id="PF13556"/>
    </source>
</evidence>
<dbReference type="InterPro" id="IPR042070">
    <property type="entry name" value="PucR_C-HTH_sf"/>
</dbReference>
<dbReference type="InterPro" id="IPR041522">
    <property type="entry name" value="CdaR_GGDEF"/>
</dbReference>
<accession>A0A553ZVK1</accession>
<dbReference type="OrthoDB" id="9792148at2"/>
<sequence length="398" mass="46437">MTHVTPHVFRQPFRSLEEFAEMISYHLHGPVTIEDANHQLLAYSTHVDGADEARVQTIIGRRVPEHLINRFWKDGIIPALNQTREPVRVTEIAEFGLGSRVAVSIWKQDEVLGYIWVSDDKQSLTDLELELLKEAAATAKQELLKLSRERKQTHKSRQELLWQLLLGESTDKVKNDLHLTRMQEQESVFVSILVFEEQDDESKRHIEYMLQASYPDMIPLYLWDDRQLICLVKAEETMNQRQFLQKLTGQLQDRFVIKQKESCCGSYVFHLNHVSESYQEALSILSLKKRFPQELDTAHIYQDLGILKYIDQMTRSKNPHPGLLLIQQYDTKQGTELLETLIELLKRDGNTNDTAKQLHVHVNTLTYRIKRIESIGEFSLKEPLTRMGLYIDILMMEK</sequence>
<evidence type="ECO:0000313" key="5">
    <source>
        <dbReference type="Proteomes" id="UP000318521"/>
    </source>
</evidence>
<comment type="caution">
    <text evidence="4">The sequence shown here is derived from an EMBL/GenBank/DDBJ whole genome shotgun (WGS) entry which is preliminary data.</text>
</comment>
<evidence type="ECO:0000259" key="3">
    <source>
        <dbReference type="Pfam" id="PF17853"/>
    </source>
</evidence>
<dbReference type="InterPro" id="IPR051448">
    <property type="entry name" value="CdaR-like_regulators"/>
</dbReference>
<dbReference type="Gene3D" id="1.10.10.2840">
    <property type="entry name" value="PucR C-terminal helix-turn-helix domain"/>
    <property type="match status" value="1"/>
</dbReference>
<evidence type="ECO:0000313" key="4">
    <source>
        <dbReference type="EMBL" id="TSB45453.1"/>
    </source>
</evidence>
<comment type="similarity">
    <text evidence="1">Belongs to the CdaR family.</text>
</comment>
<dbReference type="RefSeq" id="WP_143849879.1">
    <property type="nucleotide sequence ID" value="NZ_VLXZ01000011.1"/>
</dbReference>
<organism evidence="4 5">
    <name type="scientific">Alkalicoccobacillus porphyridii</name>
    <dbReference type="NCBI Taxonomy" id="2597270"/>
    <lineage>
        <taxon>Bacteria</taxon>
        <taxon>Bacillati</taxon>
        <taxon>Bacillota</taxon>
        <taxon>Bacilli</taxon>
        <taxon>Bacillales</taxon>
        <taxon>Bacillaceae</taxon>
        <taxon>Alkalicoccobacillus</taxon>
    </lineage>
</organism>
<evidence type="ECO:0000256" key="1">
    <source>
        <dbReference type="ARBA" id="ARBA00006754"/>
    </source>
</evidence>
<name>A0A553ZVK1_9BACI</name>